<organism evidence="1 2">
    <name type="scientific">Nitratidesulfovibrio liaohensis</name>
    <dbReference type="NCBI Taxonomy" id="2604158"/>
    <lineage>
        <taxon>Bacteria</taxon>
        <taxon>Pseudomonadati</taxon>
        <taxon>Thermodesulfobacteriota</taxon>
        <taxon>Desulfovibrionia</taxon>
        <taxon>Desulfovibrionales</taxon>
        <taxon>Desulfovibrionaceae</taxon>
        <taxon>Nitratidesulfovibrio</taxon>
    </lineage>
</organism>
<name>A0ABY9R1Y8_9BACT</name>
<dbReference type="EMBL" id="CP133659">
    <property type="protein sequence ID" value="WMW65765.1"/>
    <property type="molecule type" value="Genomic_DNA"/>
</dbReference>
<dbReference type="RefSeq" id="WP_309541720.1">
    <property type="nucleotide sequence ID" value="NZ_CP133659.1"/>
</dbReference>
<evidence type="ECO:0008006" key="3">
    <source>
        <dbReference type="Google" id="ProtNLM"/>
    </source>
</evidence>
<proteinExistence type="predicted"/>
<evidence type="ECO:0000313" key="2">
    <source>
        <dbReference type="Proteomes" id="UP001180616"/>
    </source>
</evidence>
<keyword evidence="2" id="KW-1185">Reference proteome</keyword>
<reference evidence="1" key="1">
    <citation type="submission" date="2023-09" db="EMBL/GenBank/DDBJ databases">
        <authorList>
            <consortium name="CW5 consortium"/>
            <person name="Lu C.-W."/>
        </authorList>
    </citation>
    <scope>NUCLEOTIDE SEQUENCE</scope>
    <source>
        <strain evidence="1">KPS</strain>
    </source>
</reference>
<gene>
    <name evidence="1" type="ORF">KPS_000276</name>
</gene>
<dbReference type="Proteomes" id="UP001180616">
    <property type="component" value="Chromosome"/>
</dbReference>
<sequence length="194" mass="21441">MSRDRLVSLDSREAARILGDLATRIRAVPRGMDLVVVRALNRSITAMRDEMSVTIRETYAVRARDVKATMQVRKATRSYPIASLKARGRMSIPLGLWTAKQTKKGVTVAILKGEKRKRVVTSQGKPVVTFMAKGEVFARPELAARTNIRRLYGPSFLAVLGTPQAEAARQERAEQVFATRVVAEANHLLTGVKA</sequence>
<protein>
    <recommendedName>
        <fullName evidence="3">Prophage minor tail protein Z (GPZ)</fullName>
    </recommendedName>
</protein>
<evidence type="ECO:0000313" key="1">
    <source>
        <dbReference type="EMBL" id="WMW65765.1"/>
    </source>
</evidence>
<accession>A0ABY9R1Y8</accession>